<dbReference type="AlphaFoldDB" id="A4C553"/>
<dbReference type="eggNOG" id="COG0760">
    <property type="taxonomic scope" value="Bacteria"/>
</dbReference>
<proteinExistence type="predicted"/>
<name>A4C553_9GAMM</name>
<dbReference type="EMBL" id="AAOH01000001">
    <property type="protein sequence ID" value="EAR30685.1"/>
    <property type="molecule type" value="Genomic_DNA"/>
</dbReference>
<accession>A4C553</accession>
<dbReference type="HOGENOM" id="CLU_713454_0_0_6"/>
<evidence type="ECO:0000313" key="1">
    <source>
        <dbReference type="EMBL" id="EAR30685.1"/>
    </source>
</evidence>
<reference evidence="1 2" key="1">
    <citation type="submission" date="2006-02" db="EMBL/GenBank/DDBJ databases">
        <authorList>
            <person name="Moran M.A."/>
            <person name="Kjelleberg S."/>
            <person name="Egan S."/>
            <person name="Saunders N."/>
            <person name="Thomas T."/>
            <person name="Ferriera S."/>
            <person name="Johnson J."/>
            <person name="Kravitz S."/>
            <person name="Halpern A."/>
            <person name="Remington K."/>
            <person name="Beeson K."/>
            <person name="Tran B."/>
            <person name="Rogers Y.-H."/>
            <person name="Friedman R."/>
            <person name="Venter J.C."/>
        </authorList>
    </citation>
    <scope>NUCLEOTIDE SEQUENCE [LARGE SCALE GENOMIC DNA]</scope>
    <source>
        <strain evidence="1 2">D2</strain>
    </source>
</reference>
<keyword evidence="2" id="KW-1185">Reference proteome</keyword>
<dbReference type="RefSeq" id="WP_009836983.1">
    <property type="nucleotide sequence ID" value="NZ_AAOH01000001.1"/>
</dbReference>
<sequence>MRAMLFLVGFLSLPVWSITTQFTAEELALLTKRYQQYSPNISSREVKQKLLEEQFLLAQANQYQPQLVVRLSDVGFSTDYHAKRYLIDLLINEITISEPTLSAKVIKTYNSLWLKNMLGTYPNTGELQTATRDKLKALNIKLGSFNFNFDEFYHSLSMQSRFKLHQGDHNYLLAEMKNWLRYQYLLTQKTALAKQGYQLDHLTDIATATIVSPAMRSYFGISDMMHSQSALLQELEQTLSESQLNQFYITHKEQFRYSSEVFATGAIFVDKQSADDFYQLVQKIGFANALKKMNYQDIFAQYHNRLTRNHSRTNWLIQSAFNLAANSLSTVIRSPDDQWVLIETGEKKQDYYSSDSETVRYLAKKSLAKQQALARYQQAKQQWLKAL</sequence>
<protein>
    <submittedName>
        <fullName evidence="1">Uncharacterized protein</fullName>
    </submittedName>
</protein>
<dbReference type="STRING" id="87626.PTD2_03911"/>
<organism evidence="1 2">
    <name type="scientific">Pseudoalteromonas tunicata D2</name>
    <dbReference type="NCBI Taxonomy" id="87626"/>
    <lineage>
        <taxon>Bacteria</taxon>
        <taxon>Pseudomonadati</taxon>
        <taxon>Pseudomonadota</taxon>
        <taxon>Gammaproteobacteria</taxon>
        <taxon>Alteromonadales</taxon>
        <taxon>Pseudoalteromonadaceae</taxon>
        <taxon>Pseudoalteromonas</taxon>
    </lineage>
</organism>
<dbReference type="Proteomes" id="UP000006201">
    <property type="component" value="Unassembled WGS sequence"/>
</dbReference>
<comment type="caution">
    <text evidence="1">The sequence shown here is derived from an EMBL/GenBank/DDBJ whole genome shotgun (WGS) entry which is preliminary data.</text>
</comment>
<dbReference type="OrthoDB" id="6307250at2"/>
<evidence type="ECO:0000313" key="2">
    <source>
        <dbReference type="Proteomes" id="UP000006201"/>
    </source>
</evidence>
<gene>
    <name evidence="1" type="ORF">PTD2_03911</name>
</gene>